<dbReference type="AlphaFoldDB" id="A0A0B0IIT0"/>
<evidence type="ECO:0000313" key="5">
    <source>
        <dbReference type="Proteomes" id="UP000030832"/>
    </source>
</evidence>
<gene>
    <name evidence="4" type="ORF">LQ50_05480</name>
</gene>
<keyword evidence="1" id="KW-0285">Flavoprotein</keyword>
<evidence type="ECO:0000256" key="1">
    <source>
        <dbReference type="ARBA" id="ARBA00022630"/>
    </source>
</evidence>
<organism evidence="4 5">
    <name type="scientific">Halalkalibacter okhensis</name>
    <dbReference type="NCBI Taxonomy" id="333138"/>
    <lineage>
        <taxon>Bacteria</taxon>
        <taxon>Bacillati</taxon>
        <taxon>Bacillota</taxon>
        <taxon>Bacilli</taxon>
        <taxon>Bacillales</taxon>
        <taxon>Bacillaceae</taxon>
        <taxon>Halalkalibacter</taxon>
    </lineage>
</organism>
<proteinExistence type="predicted"/>
<name>A0A0B0IIT0_9BACI</name>
<dbReference type="GO" id="GO:0004458">
    <property type="term" value="F:D-lactate dehydrogenase (cytochrome) activity"/>
    <property type="evidence" value="ECO:0007669"/>
    <property type="project" value="TreeGrafter"/>
</dbReference>
<dbReference type="PANTHER" id="PTHR11748:SF119">
    <property type="entry name" value="D-2-HYDROXYGLUTARATE DEHYDROGENASE"/>
    <property type="match status" value="1"/>
</dbReference>
<dbReference type="RefSeq" id="WP_034626752.1">
    <property type="nucleotide sequence ID" value="NZ_JRJU01000004.1"/>
</dbReference>
<dbReference type="Gene3D" id="3.30.465.10">
    <property type="match status" value="1"/>
</dbReference>
<dbReference type="GO" id="GO:0008720">
    <property type="term" value="F:D-lactate dehydrogenase (NAD+) activity"/>
    <property type="evidence" value="ECO:0007669"/>
    <property type="project" value="TreeGrafter"/>
</dbReference>
<dbReference type="InterPro" id="IPR016166">
    <property type="entry name" value="FAD-bd_PCMH"/>
</dbReference>
<comment type="caution">
    <text evidence="4">The sequence shown here is derived from an EMBL/GenBank/DDBJ whole genome shotgun (WGS) entry which is preliminary data.</text>
</comment>
<sequence>MASMDWLEEMHAEFEDEIIHTKSTYVKKMSQDYYWYSPVLKKLLDHHSGDCVIAPRDEEELISVLSFAYKRKVPIVSRGGGTGNYGQIVPLYGGIVLDTSKLNKVLEMKEEQATFQAGCKLGVIEKTLRKHGQELRFYPSTFMKSTLAGFIAGGTGGIGSIQYGTLWDEGNVLQLSVVTMEEKPRKINVTKKEELTKYIHSYGISGIITEATIATAKKTDWHDMIVYFDDLQSALLFSEEVSRKPHIKKRLVSVCEAPLSSVFKPLRTYRSETKATVLLQVDPDQTQEVMNLILEHGGETTDTFAQYVKNHNLRVSDFSWNHVTLWWLKQNEADTYLQGRFDPHIYLDQVRQLKACFQDEVLIHFEWIKARGKLVPSSQPVIRYTTDERLQQIIDAFEKLGIKVSNPHTYLLEEGGKDDWIDDICIAKKQNDPCSLLNPGKTKYIAEGIHEMAGEEHV</sequence>
<feature type="domain" description="FAD-binding PCMH-type" evidence="3">
    <location>
        <begin position="45"/>
        <end position="218"/>
    </location>
</feature>
<accession>A0A0B0IIT0</accession>
<dbReference type="STRING" id="333138.LQ50_05480"/>
<dbReference type="Proteomes" id="UP000030832">
    <property type="component" value="Unassembled WGS sequence"/>
</dbReference>
<dbReference type="PROSITE" id="PS51387">
    <property type="entry name" value="FAD_PCMH"/>
    <property type="match status" value="1"/>
</dbReference>
<dbReference type="SUPFAM" id="SSF56176">
    <property type="entry name" value="FAD-binding/transporter-associated domain-like"/>
    <property type="match status" value="1"/>
</dbReference>
<dbReference type="Pfam" id="PF01565">
    <property type="entry name" value="FAD_binding_4"/>
    <property type="match status" value="1"/>
</dbReference>
<dbReference type="PANTHER" id="PTHR11748">
    <property type="entry name" value="D-LACTATE DEHYDROGENASE"/>
    <property type="match status" value="1"/>
</dbReference>
<reference evidence="4 5" key="1">
    <citation type="submission" date="2014-09" db="EMBL/GenBank/DDBJ databases">
        <title>Genome sequencing and annotation of Bacillus Okhensis strain Kh10-101T.</title>
        <authorList>
            <person name="Prakash J.S."/>
        </authorList>
    </citation>
    <scope>NUCLEOTIDE SEQUENCE [LARGE SCALE GENOMIC DNA]</scope>
    <source>
        <strain evidence="5">Kh10-101T</strain>
    </source>
</reference>
<dbReference type="InterPro" id="IPR016169">
    <property type="entry name" value="FAD-bd_PCMH_sub2"/>
</dbReference>
<dbReference type="GO" id="GO:1903457">
    <property type="term" value="P:lactate catabolic process"/>
    <property type="evidence" value="ECO:0007669"/>
    <property type="project" value="TreeGrafter"/>
</dbReference>
<dbReference type="EMBL" id="JRJU01000004">
    <property type="protein sequence ID" value="KHF41210.1"/>
    <property type="molecule type" value="Genomic_DNA"/>
</dbReference>
<keyword evidence="5" id="KW-1185">Reference proteome</keyword>
<keyword evidence="2" id="KW-0560">Oxidoreductase</keyword>
<evidence type="ECO:0000259" key="3">
    <source>
        <dbReference type="PROSITE" id="PS51387"/>
    </source>
</evidence>
<evidence type="ECO:0000256" key="2">
    <source>
        <dbReference type="ARBA" id="ARBA00023002"/>
    </source>
</evidence>
<dbReference type="GO" id="GO:0071949">
    <property type="term" value="F:FAD binding"/>
    <property type="evidence" value="ECO:0007669"/>
    <property type="project" value="InterPro"/>
</dbReference>
<dbReference type="OrthoDB" id="9811261at2"/>
<dbReference type="eggNOG" id="COG0277">
    <property type="taxonomic scope" value="Bacteria"/>
</dbReference>
<evidence type="ECO:0000313" key="4">
    <source>
        <dbReference type="EMBL" id="KHF41210.1"/>
    </source>
</evidence>
<protein>
    <recommendedName>
        <fullName evidence="3">FAD-binding PCMH-type domain-containing protein</fullName>
    </recommendedName>
</protein>
<dbReference type="InterPro" id="IPR036318">
    <property type="entry name" value="FAD-bd_PCMH-like_sf"/>
</dbReference>
<dbReference type="InterPro" id="IPR006094">
    <property type="entry name" value="Oxid_FAD_bind_N"/>
</dbReference>